<gene>
    <name evidence="2" type="ORF">HMN09_01096000</name>
</gene>
<evidence type="ECO:0000259" key="1">
    <source>
        <dbReference type="PROSITE" id="PS50181"/>
    </source>
</evidence>
<reference evidence="2" key="1">
    <citation type="submission" date="2020-05" db="EMBL/GenBank/DDBJ databases">
        <title>Mycena genomes resolve the evolution of fungal bioluminescence.</title>
        <authorList>
            <person name="Tsai I.J."/>
        </authorList>
    </citation>
    <scope>NUCLEOTIDE SEQUENCE</scope>
    <source>
        <strain evidence="2">110903Hualien_Pintung</strain>
    </source>
</reference>
<organism evidence="2 3">
    <name type="scientific">Mycena chlorophos</name>
    <name type="common">Agaric fungus</name>
    <name type="synonym">Agaricus chlorophos</name>
    <dbReference type="NCBI Taxonomy" id="658473"/>
    <lineage>
        <taxon>Eukaryota</taxon>
        <taxon>Fungi</taxon>
        <taxon>Dikarya</taxon>
        <taxon>Basidiomycota</taxon>
        <taxon>Agaricomycotina</taxon>
        <taxon>Agaricomycetes</taxon>
        <taxon>Agaricomycetidae</taxon>
        <taxon>Agaricales</taxon>
        <taxon>Marasmiineae</taxon>
        <taxon>Mycenaceae</taxon>
        <taxon>Mycena</taxon>
    </lineage>
</organism>
<protein>
    <submittedName>
        <fullName evidence="2">F-box domain-containing protein</fullName>
    </submittedName>
</protein>
<accession>A0A8H6VWB7</accession>
<feature type="domain" description="F-box" evidence="1">
    <location>
        <begin position="1"/>
        <end position="44"/>
    </location>
</feature>
<dbReference type="Proteomes" id="UP000613580">
    <property type="component" value="Unassembled WGS sequence"/>
</dbReference>
<evidence type="ECO:0000313" key="2">
    <source>
        <dbReference type="EMBL" id="KAF7296267.1"/>
    </source>
</evidence>
<name>A0A8H6VWB7_MYCCL</name>
<evidence type="ECO:0000313" key="3">
    <source>
        <dbReference type="Proteomes" id="UP000613580"/>
    </source>
</evidence>
<dbReference type="InterPro" id="IPR001810">
    <property type="entry name" value="F-box_dom"/>
</dbReference>
<dbReference type="EMBL" id="JACAZE010000017">
    <property type="protein sequence ID" value="KAF7296267.1"/>
    <property type="molecule type" value="Genomic_DNA"/>
</dbReference>
<dbReference type="PROSITE" id="PS50181">
    <property type="entry name" value="FBOX"/>
    <property type="match status" value="1"/>
</dbReference>
<dbReference type="OrthoDB" id="2986625at2759"/>
<dbReference type="AlphaFoldDB" id="A0A8H6VWB7"/>
<keyword evidence="3" id="KW-1185">Reference proteome</keyword>
<sequence>MLVDFPDDVLLEIATWLSQSDLSALRLVSVQLCLATSPVFYREFTFRTHHDRLAEVLAALAMDSEQGAGWARFGFARTLRIQSLPLFATAASVPQELVLRGLSKLRNVRDISWTIRERDSLPLIDSLCAAIASHPHSEGAFPLLESLDVNIESGIHLPPPLRLRLGSRLANAVARMLPQLPRLRVLHLVGGTRWGAVWTALRLGLQVLATVDGGPGTETTGNITGIHLKELVTNDPTDDLITYLASYSGLEVLRLPSVDGEEHLADVLFAEVLPRHAGTLLEFECTAAYEGRWSLDAERVQALKGLCNLRELAVSLNGEDVLSEEISAGERDIIALLLATSVSLPSLRTLRIKPSRHAFAGSLLGRSWWHAASVRHTERVNGAIQRKVLGLWFRQRDAEAEAGSVGRRLEVRVGEEVYVASTPRQQDGGWRRFCPASMSVTQAGADPEKERGREKEFQLERQISNMLFSF</sequence>
<comment type="caution">
    <text evidence="2">The sequence shown here is derived from an EMBL/GenBank/DDBJ whole genome shotgun (WGS) entry which is preliminary data.</text>
</comment>
<proteinExistence type="predicted"/>